<sequence length="298" mass="32717">MNCKKLTLVLLLPVMFLCTCALQAQVKKVKHVVLLGLDGLGAYAIPQGEMPNLKRIMESGSYSLKARTVLPSSSAVNWASMLMGSGPTAHGYTEWGSKTPEIPPAKIGNYGIYPSIFGLIREQMPQAKTAAIYSWGGIEYLLEKDGIDVVMHGDDDEICTEKASDLIIKEKPNFVFIHLSEPDGVGHGIGHDTPEYYAELKNVDHRIGRIYDAIEEAGIADETIFMLSSDHGGTGKGHGGKSLEEIYIPWIIEGRGIKKNHEISDLIMTYDTAATIAWIFGLDMPQVWRGKPVLESIK</sequence>
<proteinExistence type="predicted"/>
<dbReference type="Gene3D" id="3.40.720.10">
    <property type="entry name" value="Alkaline Phosphatase, subunit A"/>
    <property type="match status" value="2"/>
</dbReference>
<protein>
    <submittedName>
        <fullName evidence="2">Metalloenzyme domain protein</fullName>
    </submittedName>
</protein>
<dbReference type="GO" id="GO:0016787">
    <property type="term" value="F:hydrolase activity"/>
    <property type="evidence" value="ECO:0007669"/>
    <property type="project" value="UniProtKB-ARBA"/>
</dbReference>
<dbReference type="AlphaFoldDB" id="A0A0H4PYV1"/>
<dbReference type="InterPro" id="IPR002591">
    <property type="entry name" value="Phosphodiest/P_Trfase"/>
</dbReference>
<dbReference type="OrthoDB" id="279982at2"/>
<reference evidence="2 3" key="1">
    <citation type="submission" date="2015-07" db="EMBL/GenBank/DDBJ databases">
        <authorList>
            <person name="Kim K.M."/>
        </authorList>
    </citation>
    <scope>NUCLEOTIDE SEQUENCE [LARGE SCALE GENOMIC DNA]</scope>
    <source>
        <strain evidence="2 3">KCTC 12363</strain>
    </source>
</reference>
<name>A0A0H4PYV1_9BACT</name>
<dbReference type="STRING" id="320787.CA2015_4261"/>
<dbReference type="InterPro" id="IPR017850">
    <property type="entry name" value="Alkaline_phosphatase_core_sf"/>
</dbReference>
<evidence type="ECO:0000313" key="2">
    <source>
        <dbReference type="EMBL" id="AKP53607.1"/>
    </source>
</evidence>
<dbReference type="PATRIC" id="fig|320787.5.peg.4673"/>
<organism evidence="2 3">
    <name type="scientific">Cyclobacterium amurskyense</name>
    <dbReference type="NCBI Taxonomy" id="320787"/>
    <lineage>
        <taxon>Bacteria</taxon>
        <taxon>Pseudomonadati</taxon>
        <taxon>Bacteroidota</taxon>
        <taxon>Cytophagia</taxon>
        <taxon>Cytophagales</taxon>
        <taxon>Cyclobacteriaceae</taxon>
        <taxon>Cyclobacterium</taxon>
    </lineage>
</organism>
<accession>A0A0H4PYV1</accession>
<dbReference type="CDD" id="cd00016">
    <property type="entry name" value="ALP_like"/>
    <property type="match status" value="1"/>
</dbReference>
<dbReference type="PANTHER" id="PTHR10151">
    <property type="entry name" value="ECTONUCLEOTIDE PYROPHOSPHATASE/PHOSPHODIESTERASE"/>
    <property type="match status" value="1"/>
</dbReference>
<dbReference type="KEGG" id="camu:CA2015_4261"/>
<dbReference type="Pfam" id="PF01663">
    <property type="entry name" value="Phosphodiest"/>
    <property type="match status" value="1"/>
</dbReference>
<evidence type="ECO:0000256" key="1">
    <source>
        <dbReference type="SAM" id="SignalP"/>
    </source>
</evidence>
<dbReference type="Proteomes" id="UP000036520">
    <property type="component" value="Chromosome"/>
</dbReference>
<feature type="signal peptide" evidence="1">
    <location>
        <begin position="1"/>
        <end position="24"/>
    </location>
</feature>
<dbReference type="PANTHER" id="PTHR10151:SF120">
    <property type="entry name" value="BIS(5'-ADENOSYL)-TRIPHOSPHATASE"/>
    <property type="match status" value="1"/>
</dbReference>
<dbReference type="EMBL" id="CP012040">
    <property type="protein sequence ID" value="AKP53607.1"/>
    <property type="molecule type" value="Genomic_DNA"/>
</dbReference>
<keyword evidence="3" id="KW-1185">Reference proteome</keyword>
<dbReference type="SUPFAM" id="SSF53649">
    <property type="entry name" value="Alkaline phosphatase-like"/>
    <property type="match status" value="1"/>
</dbReference>
<evidence type="ECO:0000313" key="3">
    <source>
        <dbReference type="Proteomes" id="UP000036520"/>
    </source>
</evidence>
<feature type="chain" id="PRO_5005208290" evidence="1">
    <location>
        <begin position="25"/>
        <end position="298"/>
    </location>
</feature>
<gene>
    <name evidence="2" type="ORF">CA2015_4261</name>
</gene>
<dbReference type="RefSeq" id="WP_048643699.1">
    <property type="nucleotide sequence ID" value="NZ_CAXBGM010000054.1"/>
</dbReference>
<keyword evidence="1" id="KW-0732">Signal</keyword>